<dbReference type="EMBL" id="CABIJS010000007">
    <property type="protein sequence ID" value="VUZ38809.1"/>
    <property type="molecule type" value="Genomic_DNA"/>
</dbReference>
<accession>A0A564XVN1</accession>
<dbReference type="AlphaFoldDB" id="A0A564XVN1"/>
<gene>
    <name evidence="1" type="ORF">WMSIL1_LOCUS221</name>
</gene>
<proteinExistence type="predicted"/>
<dbReference type="Proteomes" id="UP000321570">
    <property type="component" value="Unassembled WGS sequence"/>
</dbReference>
<protein>
    <submittedName>
        <fullName evidence="1">Uncharacterized protein</fullName>
    </submittedName>
</protein>
<sequence length="110" mass="12233">MDPSTSRLLPLPNTLNARKWPASVTTENKIFVFSDGMVLDSLGVYSREVYETASGRLVASFQMVASSAHDRRKKTVCCSQHSKLQRTGHWWNRKESGVSPLHRVADTVGG</sequence>
<reference evidence="1 2" key="1">
    <citation type="submission" date="2019-07" db="EMBL/GenBank/DDBJ databases">
        <authorList>
            <person name="Jastrzebski P J."/>
            <person name="Paukszto L."/>
            <person name="Jastrzebski P J."/>
        </authorList>
    </citation>
    <scope>NUCLEOTIDE SEQUENCE [LARGE SCALE GENOMIC DNA]</scope>
    <source>
        <strain evidence="1 2">WMS-il1</strain>
    </source>
</reference>
<evidence type="ECO:0000313" key="2">
    <source>
        <dbReference type="Proteomes" id="UP000321570"/>
    </source>
</evidence>
<name>A0A564XVN1_HYMDI</name>
<organism evidence="1 2">
    <name type="scientific">Hymenolepis diminuta</name>
    <name type="common">Rat tapeworm</name>
    <dbReference type="NCBI Taxonomy" id="6216"/>
    <lineage>
        <taxon>Eukaryota</taxon>
        <taxon>Metazoa</taxon>
        <taxon>Spiralia</taxon>
        <taxon>Lophotrochozoa</taxon>
        <taxon>Platyhelminthes</taxon>
        <taxon>Cestoda</taxon>
        <taxon>Eucestoda</taxon>
        <taxon>Cyclophyllidea</taxon>
        <taxon>Hymenolepididae</taxon>
        <taxon>Hymenolepis</taxon>
    </lineage>
</organism>
<evidence type="ECO:0000313" key="1">
    <source>
        <dbReference type="EMBL" id="VUZ38809.1"/>
    </source>
</evidence>
<keyword evidence="2" id="KW-1185">Reference proteome</keyword>